<dbReference type="SMART" id="SM00248">
    <property type="entry name" value="ANK"/>
    <property type="match status" value="7"/>
</dbReference>
<dbReference type="SUPFAM" id="SSF48403">
    <property type="entry name" value="Ankyrin repeat"/>
    <property type="match status" value="2"/>
</dbReference>
<feature type="domain" description="Protein kinase" evidence="2">
    <location>
        <begin position="84"/>
        <end position="390"/>
    </location>
</feature>
<dbReference type="GO" id="GO:0004674">
    <property type="term" value="F:protein serine/threonine kinase activity"/>
    <property type="evidence" value="ECO:0007669"/>
    <property type="project" value="TreeGrafter"/>
</dbReference>
<dbReference type="InterPro" id="IPR036770">
    <property type="entry name" value="Ankyrin_rpt-contain_sf"/>
</dbReference>
<dbReference type="Pfam" id="PF07714">
    <property type="entry name" value="PK_Tyr_Ser-Thr"/>
    <property type="match status" value="1"/>
</dbReference>
<dbReference type="PANTHER" id="PTHR44329">
    <property type="entry name" value="SERINE/THREONINE-PROTEIN KINASE TNNI3K-RELATED"/>
    <property type="match status" value="1"/>
</dbReference>
<evidence type="ECO:0000256" key="1">
    <source>
        <dbReference type="ARBA" id="ARBA00005843"/>
    </source>
</evidence>
<dbReference type="InterPro" id="IPR011009">
    <property type="entry name" value="Kinase-like_dom_sf"/>
</dbReference>
<dbReference type="InterPro" id="IPR051681">
    <property type="entry name" value="Ser/Thr_Kinases-Pseudokinases"/>
</dbReference>
<dbReference type="InterPro" id="IPR001245">
    <property type="entry name" value="Ser-Thr/Tyr_kinase_cat_dom"/>
</dbReference>
<dbReference type="PROSITE" id="PS50011">
    <property type="entry name" value="PROTEIN_KINASE_DOM"/>
    <property type="match status" value="1"/>
</dbReference>
<dbReference type="Gene3D" id="1.25.40.20">
    <property type="entry name" value="Ankyrin repeat-containing domain"/>
    <property type="match status" value="2"/>
</dbReference>
<keyword evidence="4" id="KW-1185">Reference proteome</keyword>
<dbReference type="Proteomes" id="UP000053593">
    <property type="component" value="Unassembled WGS sequence"/>
</dbReference>
<evidence type="ECO:0000313" key="3">
    <source>
        <dbReference type="EMBL" id="KIK64251.1"/>
    </source>
</evidence>
<proteinExistence type="inferred from homology"/>
<dbReference type="Gene3D" id="1.10.510.10">
    <property type="entry name" value="Transferase(Phosphotransferase) domain 1"/>
    <property type="match status" value="1"/>
</dbReference>
<dbReference type="SUPFAM" id="SSF56112">
    <property type="entry name" value="Protein kinase-like (PK-like)"/>
    <property type="match status" value="1"/>
</dbReference>
<dbReference type="HOGENOM" id="CLU_003888_0_0_1"/>
<gene>
    <name evidence="3" type="ORF">GYMLUDRAFT_241432</name>
</gene>
<dbReference type="SMART" id="SM00220">
    <property type="entry name" value="S_TKc"/>
    <property type="match status" value="1"/>
</dbReference>
<dbReference type="InterPro" id="IPR000719">
    <property type="entry name" value="Prot_kinase_dom"/>
</dbReference>
<dbReference type="InterPro" id="IPR002110">
    <property type="entry name" value="Ankyrin_rpt"/>
</dbReference>
<dbReference type="InterPro" id="IPR008271">
    <property type="entry name" value="Ser/Thr_kinase_AS"/>
</dbReference>
<dbReference type="PROSITE" id="PS00108">
    <property type="entry name" value="PROTEIN_KINASE_ST"/>
    <property type="match status" value="1"/>
</dbReference>
<organism evidence="3 4">
    <name type="scientific">Collybiopsis luxurians FD-317 M1</name>
    <dbReference type="NCBI Taxonomy" id="944289"/>
    <lineage>
        <taxon>Eukaryota</taxon>
        <taxon>Fungi</taxon>
        <taxon>Dikarya</taxon>
        <taxon>Basidiomycota</taxon>
        <taxon>Agaricomycotina</taxon>
        <taxon>Agaricomycetes</taxon>
        <taxon>Agaricomycetidae</taxon>
        <taxon>Agaricales</taxon>
        <taxon>Marasmiineae</taxon>
        <taxon>Omphalotaceae</taxon>
        <taxon>Collybiopsis</taxon>
        <taxon>Collybiopsis luxurians</taxon>
    </lineage>
</organism>
<accession>A0A0D0C7Q8</accession>
<dbReference type="Pfam" id="PF12796">
    <property type="entry name" value="Ank_2"/>
    <property type="match status" value="1"/>
</dbReference>
<evidence type="ECO:0000259" key="2">
    <source>
        <dbReference type="PROSITE" id="PS50011"/>
    </source>
</evidence>
<dbReference type="OrthoDB" id="626167at2759"/>
<dbReference type="GO" id="GO:0005524">
    <property type="term" value="F:ATP binding"/>
    <property type="evidence" value="ECO:0007669"/>
    <property type="project" value="InterPro"/>
</dbReference>
<protein>
    <recommendedName>
        <fullName evidence="2">Protein kinase domain-containing protein</fullName>
    </recommendedName>
</protein>
<reference evidence="3 4" key="1">
    <citation type="submission" date="2014-04" db="EMBL/GenBank/DDBJ databases">
        <title>Evolutionary Origins and Diversification of the Mycorrhizal Mutualists.</title>
        <authorList>
            <consortium name="DOE Joint Genome Institute"/>
            <consortium name="Mycorrhizal Genomics Consortium"/>
            <person name="Kohler A."/>
            <person name="Kuo A."/>
            <person name="Nagy L.G."/>
            <person name="Floudas D."/>
            <person name="Copeland A."/>
            <person name="Barry K.W."/>
            <person name="Cichocki N."/>
            <person name="Veneault-Fourrey C."/>
            <person name="LaButti K."/>
            <person name="Lindquist E.A."/>
            <person name="Lipzen A."/>
            <person name="Lundell T."/>
            <person name="Morin E."/>
            <person name="Murat C."/>
            <person name="Riley R."/>
            <person name="Ohm R."/>
            <person name="Sun H."/>
            <person name="Tunlid A."/>
            <person name="Henrissat B."/>
            <person name="Grigoriev I.V."/>
            <person name="Hibbett D.S."/>
            <person name="Martin F."/>
        </authorList>
    </citation>
    <scope>NUCLEOTIDE SEQUENCE [LARGE SCALE GENOMIC DNA]</scope>
    <source>
        <strain evidence="3 4">FD-317 M1</strain>
    </source>
</reference>
<dbReference type="EMBL" id="KN834762">
    <property type="protein sequence ID" value="KIK64251.1"/>
    <property type="molecule type" value="Genomic_DNA"/>
</dbReference>
<name>A0A0D0C7Q8_9AGAR</name>
<evidence type="ECO:0000313" key="4">
    <source>
        <dbReference type="Proteomes" id="UP000053593"/>
    </source>
</evidence>
<sequence length="1281" mass="142977">MSASESVGWLSTSFAISNEVDDDTAAIDSLLQDLTIASSVSQSSKETIGIQPQAHLASFVLLVASLERTLHDEASLFLDPEVSFTQHRALGSGASFRVERAVWNSKNPKGKYKNRWGKYVALKYSLHHSNATRTTSNAKQLLSEVRALMHEPIRFHPNIVRLLGLSWGAIDRIRSNLPALVLELSELGTFADLQKNLEESLPFSAKKKLCWDVSKGLSILHACSVIHGDLKHENVLIYPNPDTGAVVKYVAKVSDFGGSVMDLELDEFRRLQTPTVPWVAPEFLDHKGMSEAELKLTDVYTLGLLVWRTFLDGENPYRRLHELTGGEPLTEMQVHDLKHSDELLKWAKESMSKLEPDIGTDGVEILHYVFDNTLQSMPTLRNLTNSIAGLQATRASEIDNILLKGQQENDEFNELFANPIPGEHGVSRDSVGILLAKNNLNHGDYDYQNKGPGFRPVISSPPPGEFFFDPQRFKTILSWEAQSAIVSDLESAALSKNQDSSISVQISPVLAAFYLFQCYCHEFGTVFDPLKACYWLKFAASCEDECEENYLARAWCWRVHEAFQVHLDVPAVTLHDWLYFAIIRGHRKCIPESDRLVSRITSGFYDRSESEKAFFFARRTLSTVCGGVGMPFFVERKLRRDYDMYGDFKDKLDRDIRAEMVLRGVESIDDIYVNHRGDGLLHMAAALGQADVLKHLVETYRPNINKANAAREETPLLSACRGGHLACALYLLDLGALPDGDPFNQETPLYWLSSFSEDNIPVIANRLVQAGASLTSHPHPTRQAIRKKYILADFENLFLLPASPLSRAVMMESLPAVRALLALGADPLEGLVPKQNDAKTDLAGCPVAAAAVLCLPEILQVLLDHLDAKLQYPARIFSDIGMLEMALDCKVTMGDPLSLEHRVSRHGAKYKSALMSTLRILHNREKRFIDGQDEGEKIASTRRVAVILSRLTLLGRADIVEALLSMGHSAKGFSVGSDSVFPIIAAVGSNDETIFRLLVDHGADVTAQYGRNLSLLQVLAEKLHSSKSGIGIARILVNKGVPVDPEAPDPNDGMQVEISRPAFSSAVQRQNFELADYCIAHGANVDLAYVWKRDKAPMTVFGELISHPTEKNLTSLEYLIGLQIPPSFIISPSTNWTVFHHAAMFYTLRSPQVTDLQKRMLNQMTRTILLKDQGKLYASDEVIQYRHKPDSLNVPFLAAVMGNYEVFTAFLDCVPNISEDPSRYFEYRGLKATTMLRQIVERFPNLPNHFNSAAVGNDKGVREECMQRYKLILGRLEEIQE</sequence>
<comment type="similarity">
    <text evidence="1">Belongs to the protein kinase superfamily. TKL Ser/Thr protein kinase family.</text>
</comment>